<evidence type="ECO:0000256" key="5">
    <source>
        <dbReference type="ARBA" id="ARBA00023203"/>
    </source>
</evidence>
<dbReference type="Gene3D" id="3.40.20.10">
    <property type="entry name" value="Severin"/>
    <property type="match status" value="1"/>
</dbReference>
<gene>
    <name evidence="9" type="ORF">NQ317_001821</name>
</gene>
<comment type="subunit">
    <text evidence="7">Interacts with G-actin; ADP-actin form.</text>
</comment>
<organism evidence="9 10">
    <name type="scientific">Molorchus minor</name>
    <dbReference type="NCBI Taxonomy" id="1323400"/>
    <lineage>
        <taxon>Eukaryota</taxon>
        <taxon>Metazoa</taxon>
        <taxon>Ecdysozoa</taxon>
        <taxon>Arthropoda</taxon>
        <taxon>Hexapoda</taxon>
        <taxon>Insecta</taxon>
        <taxon>Pterygota</taxon>
        <taxon>Neoptera</taxon>
        <taxon>Endopterygota</taxon>
        <taxon>Coleoptera</taxon>
        <taxon>Polyphaga</taxon>
        <taxon>Cucujiformia</taxon>
        <taxon>Chrysomeloidea</taxon>
        <taxon>Cerambycidae</taxon>
        <taxon>Lamiinae</taxon>
        <taxon>Monochamini</taxon>
        <taxon>Molorchus</taxon>
    </lineage>
</organism>
<protein>
    <recommendedName>
        <fullName evidence="8">ADF-H domain-containing protein</fullName>
    </recommendedName>
</protein>
<keyword evidence="3" id="KW-0963">Cytoplasm</keyword>
<proteinExistence type="inferred from homology"/>
<evidence type="ECO:0000256" key="4">
    <source>
        <dbReference type="ARBA" id="ARBA00022737"/>
    </source>
</evidence>
<evidence type="ECO:0000313" key="9">
    <source>
        <dbReference type="EMBL" id="KAJ8974033.1"/>
    </source>
</evidence>
<keyword evidence="5" id="KW-0009">Actin-binding</keyword>
<evidence type="ECO:0000256" key="6">
    <source>
        <dbReference type="ARBA" id="ARBA00023212"/>
    </source>
</evidence>
<dbReference type="SUPFAM" id="SSF55753">
    <property type="entry name" value="Actin depolymerizing proteins"/>
    <property type="match status" value="1"/>
</dbReference>
<dbReference type="Proteomes" id="UP001162164">
    <property type="component" value="Unassembled WGS sequence"/>
</dbReference>
<sequence length="160" mass="18389">MSHQTGIKANDELKKFFAKCSDGRVRAIKIAIEEEKLSLANHKDVKNSWEKDFDKYVTSFVEENQPCYVLYRLDTKNSSGFEWLFISWSPDTAPIRQKMLYASTKATLKQEFGTSQIKEEIHGTILSDITLNGYIKYKKSAAAPAPLSMREEELQELKKD</sequence>
<evidence type="ECO:0000256" key="2">
    <source>
        <dbReference type="ARBA" id="ARBA00009557"/>
    </source>
</evidence>
<evidence type="ECO:0000256" key="1">
    <source>
        <dbReference type="ARBA" id="ARBA00004245"/>
    </source>
</evidence>
<feature type="domain" description="ADF-H" evidence="8">
    <location>
        <begin position="1"/>
        <end position="139"/>
    </location>
</feature>
<evidence type="ECO:0000256" key="3">
    <source>
        <dbReference type="ARBA" id="ARBA00022490"/>
    </source>
</evidence>
<dbReference type="CDD" id="cd11285">
    <property type="entry name" value="ADF_Twf-N_like"/>
    <property type="match status" value="1"/>
</dbReference>
<comment type="caution">
    <text evidence="9">The sequence shown here is derived from an EMBL/GenBank/DDBJ whole genome shotgun (WGS) entry which is preliminary data.</text>
</comment>
<dbReference type="InterPro" id="IPR002108">
    <property type="entry name" value="ADF-H"/>
</dbReference>
<keyword evidence="4" id="KW-0677">Repeat</keyword>
<dbReference type="SMART" id="SM00102">
    <property type="entry name" value="ADF"/>
    <property type="match status" value="1"/>
</dbReference>
<dbReference type="Pfam" id="PF00241">
    <property type="entry name" value="Cofilin_ADF"/>
    <property type="match status" value="1"/>
</dbReference>
<dbReference type="InterPro" id="IPR028458">
    <property type="entry name" value="Twinfilin"/>
</dbReference>
<reference evidence="9" key="1">
    <citation type="journal article" date="2023" name="Insect Mol. Biol.">
        <title>Genome sequencing provides insights into the evolution of gene families encoding plant cell wall-degrading enzymes in longhorned beetles.</title>
        <authorList>
            <person name="Shin N.R."/>
            <person name="Okamura Y."/>
            <person name="Kirsch R."/>
            <person name="Pauchet Y."/>
        </authorList>
    </citation>
    <scope>NUCLEOTIDE SEQUENCE</scope>
    <source>
        <strain evidence="9">MMC_N1</strain>
    </source>
</reference>
<dbReference type="PROSITE" id="PS51263">
    <property type="entry name" value="ADF_H"/>
    <property type="match status" value="1"/>
</dbReference>
<evidence type="ECO:0000313" key="10">
    <source>
        <dbReference type="Proteomes" id="UP001162164"/>
    </source>
</evidence>
<evidence type="ECO:0000259" key="8">
    <source>
        <dbReference type="PROSITE" id="PS51263"/>
    </source>
</evidence>
<comment type="similarity">
    <text evidence="2">Belongs to the actin-binding proteins ADF family. Twinfilin subfamily.</text>
</comment>
<keyword evidence="10" id="KW-1185">Reference proteome</keyword>
<evidence type="ECO:0000256" key="7">
    <source>
        <dbReference type="ARBA" id="ARBA00038532"/>
    </source>
</evidence>
<dbReference type="PANTHER" id="PTHR13759">
    <property type="entry name" value="TWINFILIN"/>
    <property type="match status" value="1"/>
</dbReference>
<dbReference type="PANTHER" id="PTHR13759:SF1">
    <property type="entry name" value="TWINFILIN"/>
    <property type="match status" value="1"/>
</dbReference>
<keyword evidence="6" id="KW-0206">Cytoskeleton</keyword>
<name>A0ABQ9J8P9_9CUCU</name>
<comment type="subcellular location">
    <subcellularLocation>
        <location evidence="1">Cytoplasm</location>
        <location evidence="1">Cytoskeleton</location>
    </subcellularLocation>
</comment>
<dbReference type="InterPro" id="IPR029006">
    <property type="entry name" value="ADF-H/Gelsolin-like_dom_sf"/>
</dbReference>
<accession>A0ABQ9J8P9</accession>
<dbReference type="EMBL" id="JAPWTJ010001065">
    <property type="protein sequence ID" value="KAJ8974033.1"/>
    <property type="molecule type" value="Genomic_DNA"/>
</dbReference>